<evidence type="ECO:0000313" key="3">
    <source>
        <dbReference type="EMBL" id="KAK7012762.1"/>
    </source>
</evidence>
<keyword evidence="4" id="KW-1185">Reference proteome</keyword>
<evidence type="ECO:0000256" key="1">
    <source>
        <dbReference type="SAM" id="Phobius"/>
    </source>
</evidence>
<protein>
    <recommendedName>
        <fullName evidence="2">DUF6535 domain-containing protein</fullName>
    </recommendedName>
</protein>
<name>A0AAW0AJS2_9AGAR</name>
<dbReference type="Pfam" id="PF20153">
    <property type="entry name" value="DUF6535"/>
    <property type="match status" value="1"/>
</dbReference>
<feature type="transmembrane region" description="Helical" evidence="1">
    <location>
        <begin position="49"/>
        <end position="66"/>
    </location>
</feature>
<feature type="transmembrane region" description="Helical" evidence="1">
    <location>
        <begin position="120"/>
        <end position="139"/>
    </location>
</feature>
<evidence type="ECO:0000313" key="4">
    <source>
        <dbReference type="Proteomes" id="UP001362999"/>
    </source>
</evidence>
<sequence>MERAKLPEIPKVLDSGDDGAAAKLWSIYLSQAEKYDKALVESWKSDMDGLLIFAGLFSAILSAFLVESYKTLNADPGDATVQLLTQISRQLATSEPANRSVFTPSSTPFSAGTPALICNSLWFISLTLSLSCAMLATLVQQWSREFLHRAEMRSAPVVRARIFSYLYYGLKRFRMHTVVELIPLLIHTSLFLFLCGLIAFLIPVNLLMTIIPAINLLLIAIVYSAFTLLPLGYPDCPYRTPVSSASFSILRVCKAYWKQCTLWMSKSAKEYKTSLAPKIVVQVSKNMSLKQAMCRAAISPCSERDHKALLWTVNSLVDEIQLEPLAEVIPSLLWGARQRRNTYEGQILRLVHLPEVQLHTRIAALLDGCNTGVLSSGDSMRRRITCFKALWSIAALSKFSRLPSESITTGVDFAHIYAHLAFGSSDPTATHWVSAVTMMRWSTFCSVYDQLLDLHKHLETYQSAGEVTKPVNSTLVALSVSIHDLYAKFRGLAPVEETSLPAIAVPRLRQMVASLLGLPHTILFRYLAQAVVLGSTCFRWHETRSAILVDPSVQFSLFQTELRSCLNIISSYALGAQKKAPVAVIDTSLSALLSFWRPETCIPIPRSIIAILNGLKPDARLQHVLRAGGDIIQHLWMNASATLLESSQFRESNLTAIWRLASITVKSHAPESIRFQDILQTITQFEPSFPHIVNSLVPLIKLCIVFGQPENPSRPDWTESALLGAVENPVYPQESTVVVEAAVNASTLLMGLEKADDKLSDAELKKLVSDCVIHRKAETRVAILADYLLQCASGELPYNAIATLEQIASLRAVPYRKAIHRAHQIRFAESVHSILSTGVASDMSIAVVNASFWTLDCAAGNMTSKSDLNGPLNWVDNLAARKKIKEGLAAYSLTLKTSKTEQNSVLRRLHTIQDGLDS</sequence>
<dbReference type="Proteomes" id="UP001362999">
    <property type="component" value="Unassembled WGS sequence"/>
</dbReference>
<feature type="transmembrane region" description="Helical" evidence="1">
    <location>
        <begin position="210"/>
        <end position="231"/>
    </location>
</feature>
<keyword evidence="1" id="KW-0812">Transmembrane</keyword>
<dbReference type="EMBL" id="JAWWNJ010000063">
    <property type="protein sequence ID" value="KAK7012762.1"/>
    <property type="molecule type" value="Genomic_DNA"/>
</dbReference>
<proteinExistence type="predicted"/>
<organism evidence="3 4">
    <name type="scientific">Favolaschia claudopus</name>
    <dbReference type="NCBI Taxonomy" id="2862362"/>
    <lineage>
        <taxon>Eukaryota</taxon>
        <taxon>Fungi</taxon>
        <taxon>Dikarya</taxon>
        <taxon>Basidiomycota</taxon>
        <taxon>Agaricomycotina</taxon>
        <taxon>Agaricomycetes</taxon>
        <taxon>Agaricomycetidae</taxon>
        <taxon>Agaricales</taxon>
        <taxon>Marasmiineae</taxon>
        <taxon>Mycenaceae</taxon>
        <taxon>Favolaschia</taxon>
    </lineage>
</organism>
<keyword evidence="1" id="KW-0472">Membrane</keyword>
<feature type="transmembrane region" description="Helical" evidence="1">
    <location>
        <begin position="181"/>
        <end position="204"/>
    </location>
</feature>
<keyword evidence="1" id="KW-1133">Transmembrane helix</keyword>
<evidence type="ECO:0000259" key="2">
    <source>
        <dbReference type="Pfam" id="PF20153"/>
    </source>
</evidence>
<feature type="domain" description="DUF6535" evidence="2">
    <location>
        <begin position="25"/>
        <end position="202"/>
    </location>
</feature>
<comment type="caution">
    <text evidence="3">The sequence shown here is derived from an EMBL/GenBank/DDBJ whole genome shotgun (WGS) entry which is preliminary data.</text>
</comment>
<dbReference type="InterPro" id="IPR045338">
    <property type="entry name" value="DUF6535"/>
</dbReference>
<accession>A0AAW0AJS2</accession>
<reference evidence="3 4" key="1">
    <citation type="journal article" date="2024" name="J Genomics">
        <title>Draft genome sequencing and assembly of Favolaschia claudopus CIRM-BRFM 2984 isolated from oak limbs.</title>
        <authorList>
            <person name="Navarro D."/>
            <person name="Drula E."/>
            <person name="Chaduli D."/>
            <person name="Cazenave R."/>
            <person name="Ahrendt S."/>
            <person name="Wang J."/>
            <person name="Lipzen A."/>
            <person name="Daum C."/>
            <person name="Barry K."/>
            <person name="Grigoriev I.V."/>
            <person name="Favel A."/>
            <person name="Rosso M.N."/>
            <person name="Martin F."/>
        </authorList>
    </citation>
    <scope>NUCLEOTIDE SEQUENCE [LARGE SCALE GENOMIC DNA]</scope>
    <source>
        <strain evidence="3 4">CIRM-BRFM 2984</strain>
    </source>
</reference>
<gene>
    <name evidence="3" type="ORF">R3P38DRAFT_2722947</name>
</gene>
<dbReference type="AlphaFoldDB" id="A0AAW0AJS2"/>